<reference evidence="1" key="1">
    <citation type="submission" date="2018-11" db="EMBL/GenBank/DDBJ databases">
        <authorList>
            <consortium name="Pathogen Informatics"/>
        </authorList>
    </citation>
    <scope>NUCLEOTIDE SEQUENCE</scope>
</reference>
<accession>A0A448WJK9</accession>
<protein>
    <submittedName>
        <fullName evidence="1">Uncharacterized protein</fullName>
    </submittedName>
</protein>
<organism evidence="1 2">
    <name type="scientific">Protopolystoma xenopodis</name>
    <dbReference type="NCBI Taxonomy" id="117903"/>
    <lineage>
        <taxon>Eukaryota</taxon>
        <taxon>Metazoa</taxon>
        <taxon>Spiralia</taxon>
        <taxon>Lophotrochozoa</taxon>
        <taxon>Platyhelminthes</taxon>
        <taxon>Monogenea</taxon>
        <taxon>Polyopisthocotylea</taxon>
        <taxon>Polystomatidea</taxon>
        <taxon>Polystomatidae</taxon>
        <taxon>Protopolystoma</taxon>
    </lineage>
</organism>
<dbReference type="Proteomes" id="UP000784294">
    <property type="component" value="Unassembled WGS sequence"/>
</dbReference>
<name>A0A448WJK9_9PLAT</name>
<comment type="caution">
    <text evidence="1">The sequence shown here is derived from an EMBL/GenBank/DDBJ whole genome shotgun (WGS) entry which is preliminary data.</text>
</comment>
<keyword evidence="2" id="KW-1185">Reference proteome</keyword>
<sequence length="146" mass="16307">MSSDINSIFAEISFISKEHVIQFVTKPTLEVSQLLVADRLVLLFVRNPAVAGGKRKLESIRPPTMRNDPTLAILCGKRSPPPIDAGTKTCLKLGLQVRDCKRKTKWANRVLLLTLAASLKTRQQGLFRSVGFISFSVFFHKLTRLS</sequence>
<dbReference type="AlphaFoldDB" id="A0A448WJK9"/>
<evidence type="ECO:0000313" key="1">
    <source>
        <dbReference type="EMBL" id="VEL13259.1"/>
    </source>
</evidence>
<gene>
    <name evidence="1" type="ORF">PXEA_LOCUS6699</name>
</gene>
<proteinExistence type="predicted"/>
<evidence type="ECO:0000313" key="2">
    <source>
        <dbReference type="Proteomes" id="UP000784294"/>
    </source>
</evidence>
<dbReference type="EMBL" id="CAAALY010017227">
    <property type="protein sequence ID" value="VEL13259.1"/>
    <property type="molecule type" value="Genomic_DNA"/>
</dbReference>